<dbReference type="PANTHER" id="PTHR48258">
    <property type="entry name" value="DUF4218 DOMAIN-CONTAINING PROTEIN-RELATED"/>
    <property type="match status" value="1"/>
</dbReference>
<dbReference type="PANTHER" id="PTHR48258:SF6">
    <property type="entry name" value="LEUCINE-RICH REPEAT DOMAIN, L DOMAIN-CONTAINING PROTEIN"/>
    <property type="match status" value="1"/>
</dbReference>
<dbReference type="AlphaFoldDB" id="A0A5A7TP64"/>
<organism evidence="2 3">
    <name type="scientific">Cucumis melo var. makuwa</name>
    <name type="common">Oriental melon</name>
    <dbReference type="NCBI Taxonomy" id="1194695"/>
    <lineage>
        <taxon>Eukaryota</taxon>
        <taxon>Viridiplantae</taxon>
        <taxon>Streptophyta</taxon>
        <taxon>Embryophyta</taxon>
        <taxon>Tracheophyta</taxon>
        <taxon>Spermatophyta</taxon>
        <taxon>Magnoliopsida</taxon>
        <taxon>eudicotyledons</taxon>
        <taxon>Gunneridae</taxon>
        <taxon>Pentapetalae</taxon>
        <taxon>rosids</taxon>
        <taxon>fabids</taxon>
        <taxon>Cucurbitales</taxon>
        <taxon>Cucurbitaceae</taxon>
        <taxon>Benincaseae</taxon>
        <taxon>Cucumis</taxon>
    </lineage>
</organism>
<sequence length="176" mass="20449">MVVGESNTSGSDDNNFYGVLKEVLFVAYPMDRCIWLLKCRWFDTDKNKNHIIHTELGYKSINTSHFLFPEESVILAIQAHQVFYIDDPKNGGNWKVIRVVQNKHIWNVPEVDDVEDQQRNVPEIVVNHRVVDHLKDHTLCRFDIDPRVVEKSIVRHVDYDFINGEDEQLSVQSGSS</sequence>
<comment type="caution">
    <text evidence="2">The sequence shown here is derived from an EMBL/GenBank/DDBJ whole genome shotgun (WGS) entry which is preliminary data.</text>
</comment>
<accession>A0A5A7TP64</accession>
<dbReference type="EMBL" id="SSTE01015151">
    <property type="protein sequence ID" value="KAA0043567.1"/>
    <property type="molecule type" value="Genomic_DNA"/>
</dbReference>
<reference evidence="2 3" key="1">
    <citation type="submission" date="2019-08" db="EMBL/GenBank/DDBJ databases">
        <title>Draft genome sequences of two oriental melons (Cucumis melo L. var makuwa).</title>
        <authorList>
            <person name="Kwon S.-Y."/>
        </authorList>
    </citation>
    <scope>NUCLEOTIDE SEQUENCE [LARGE SCALE GENOMIC DNA]</scope>
    <source>
        <strain evidence="3">cv. SW 3</strain>
        <tissue evidence="2">Leaf</tissue>
    </source>
</reference>
<protein>
    <submittedName>
        <fullName evidence="2">Acidic leucine-rich nuclear phosphoprotein 32 family member A-like</fullName>
    </submittedName>
</protein>
<gene>
    <name evidence="2" type="ORF">E6C27_scaffold335G00740</name>
</gene>
<dbReference type="InterPro" id="IPR025312">
    <property type="entry name" value="DUF4216"/>
</dbReference>
<dbReference type="Proteomes" id="UP000321393">
    <property type="component" value="Unassembled WGS sequence"/>
</dbReference>
<proteinExistence type="predicted"/>
<feature type="domain" description="DUF4216" evidence="1">
    <location>
        <begin position="27"/>
        <end position="97"/>
    </location>
</feature>
<evidence type="ECO:0000313" key="3">
    <source>
        <dbReference type="Proteomes" id="UP000321393"/>
    </source>
</evidence>
<evidence type="ECO:0000259" key="1">
    <source>
        <dbReference type="Pfam" id="PF13952"/>
    </source>
</evidence>
<evidence type="ECO:0000313" key="2">
    <source>
        <dbReference type="EMBL" id="KAA0043567.1"/>
    </source>
</evidence>
<dbReference type="OrthoDB" id="1303810at2759"/>
<name>A0A5A7TP64_CUCMM</name>
<dbReference type="Pfam" id="PF13952">
    <property type="entry name" value="DUF4216"/>
    <property type="match status" value="1"/>
</dbReference>